<evidence type="ECO:0000256" key="1">
    <source>
        <dbReference type="SAM" id="MobiDB-lite"/>
    </source>
</evidence>
<dbReference type="Proteomes" id="UP001292094">
    <property type="component" value="Unassembled WGS sequence"/>
</dbReference>
<evidence type="ECO:0000259" key="2">
    <source>
        <dbReference type="SMART" id="SM00394"/>
    </source>
</evidence>
<dbReference type="InterPro" id="IPR003117">
    <property type="entry name" value="cAMP_dep_PK_reg_su_I/II_a/b"/>
</dbReference>
<dbReference type="CDD" id="cd12099">
    <property type="entry name" value="DD_RII_PKA"/>
    <property type="match status" value="1"/>
</dbReference>
<feature type="region of interest" description="Disordered" evidence="1">
    <location>
        <begin position="67"/>
        <end position="89"/>
    </location>
</feature>
<accession>A0AAE1PNZ4</accession>
<feature type="domain" description="RIIa" evidence="2">
    <location>
        <begin position="23"/>
        <end position="60"/>
    </location>
</feature>
<feature type="compositionally biased region" description="Low complexity" evidence="1">
    <location>
        <begin position="67"/>
        <end position="76"/>
    </location>
</feature>
<feature type="compositionally biased region" description="Gly residues" evidence="1">
    <location>
        <begin position="1"/>
        <end position="19"/>
    </location>
</feature>
<feature type="compositionally biased region" description="Acidic residues" evidence="1">
    <location>
        <begin position="77"/>
        <end position="89"/>
    </location>
</feature>
<dbReference type="EMBL" id="JAWZYT010001528">
    <property type="protein sequence ID" value="KAK4311336.1"/>
    <property type="molecule type" value="Genomic_DNA"/>
</dbReference>
<name>A0AAE1PNZ4_9EUCA</name>
<dbReference type="SMART" id="SM00394">
    <property type="entry name" value="RIIa"/>
    <property type="match status" value="1"/>
</dbReference>
<dbReference type="Gene3D" id="1.20.890.10">
    <property type="entry name" value="cAMP-dependent protein kinase regulatory subunit, dimerization-anchoring domain"/>
    <property type="match status" value="1"/>
</dbReference>
<dbReference type="Pfam" id="PF02197">
    <property type="entry name" value="RIIa"/>
    <property type="match status" value="1"/>
</dbReference>
<evidence type="ECO:0000313" key="3">
    <source>
        <dbReference type="EMBL" id="KAK4311336.1"/>
    </source>
</evidence>
<keyword evidence="4" id="KW-1185">Reference proteome</keyword>
<organism evidence="3 4">
    <name type="scientific">Petrolisthes manimaculis</name>
    <dbReference type="NCBI Taxonomy" id="1843537"/>
    <lineage>
        <taxon>Eukaryota</taxon>
        <taxon>Metazoa</taxon>
        <taxon>Ecdysozoa</taxon>
        <taxon>Arthropoda</taxon>
        <taxon>Crustacea</taxon>
        <taxon>Multicrustacea</taxon>
        <taxon>Malacostraca</taxon>
        <taxon>Eumalacostraca</taxon>
        <taxon>Eucarida</taxon>
        <taxon>Decapoda</taxon>
        <taxon>Pleocyemata</taxon>
        <taxon>Anomura</taxon>
        <taxon>Galatheoidea</taxon>
        <taxon>Porcellanidae</taxon>
        <taxon>Petrolisthes</taxon>
    </lineage>
</organism>
<evidence type="ECO:0000313" key="4">
    <source>
        <dbReference type="Proteomes" id="UP001292094"/>
    </source>
</evidence>
<comment type="caution">
    <text evidence="3">The sequence shown here is derived from an EMBL/GenBank/DDBJ whole genome shotgun (WGS) entry which is preliminary data.</text>
</comment>
<dbReference type="AlphaFoldDB" id="A0AAE1PNZ4"/>
<proteinExistence type="predicted"/>
<protein>
    <recommendedName>
        <fullName evidence="2">RIIa domain-containing protein</fullName>
    </recommendedName>
</protein>
<dbReference type="SUPFAM" id="SSF47391">
    <property type="entry name" value="Dimerization-anchoring domain of cAMP-dependent PK regulatory subunit"/>
    <property type="match status" value="1"/>
</dbReference>
<gene>
    <name evidence="3" type="ORF">Pmani_017151</name>
</gene>
<feature type="region of interest" description="Disordered" evidence="1">
    <location>
        <begin position="1"/>
        <end position="22"/>
    </location>
</feature>
<sequence length="89" mass="9306">MAGRGGGGGGGGGAGGGGYEVPPGLQELLIEFTVAVLVERPPDLLAYASEYFSRLHEDRARQQVIPTTTIDDASTITDDEDDDEPMPDN</sequence>
<reference evidence="3" key="1">
    <citation type="submission" date="2023-11" db="EMBL/GenBank/DDBJ databases">
        <title>Genome assemblies of two species of porcelain crab, Petrolisthes cinctipes and Petrolisthes manimaculis (Anomura: Porcellanidae).</title>
        <authorList>
            <person name="Angst P."/>
        </authorList>
    </citation>
    <scope>NUCLEOTIDE SEQUENCE</scope>
    <source>
        <strain evidence="3">PB745_02</strain>
        <tissue evidence="3">Gill</tissue>
    </source>
</reference>